<keyword evidence="2" id="KW-1185">Reference proteome</keyword>
<gene>
    <name evidence="1" type="ORF">VKT23_001142</name>
</gene>
<protein>
    <submittedName>
        <fullName evidence="1">Uncharacterized protein</fullName>
    </submittedName>
</protein>
<accession>A0ABR1K665</accession>
<evidence type="ECO:0000313" key="2">
    <source>
        <dbReference type="Proteomes" id="UP001498398"/>
    </source>
</evidence>
<name>A0ABR1K665_9AGAR</name>
<organism evidence="1 2">
    <name type="scientific">Marasmiellus scandens</name>
    <dbReference type="NCBI Taxonomy" id="2682957"/>
    <lineage>
        <taxon>Eukaryota</taxon>
        <taxon>Fungi</taxon>
        <taxon>Dikarya</taxon>
        <taxon>Basidiomycota</taxon>
        <taxon>Agaricomycotina</taxon>
        <taxon>Agaricomycetes</taxon>
        <taxon>Agaricomycetidae</taxon>
        <taxon>Agaricales</taxon>
        <taxon>Marasmiineae</taxon>
        <taxon>Omphalotaceae</taxon>
        <taxon>Marasmiellus</taxon>
    </lineage>
</organism>
<evidence type="ECO:0000313" key="1">
    <source>
        <dbReference type="EMBL" id="KAK7473038.1"/>
    </source>
</evidence>
<proteinExistence type="predicted"/>
<reference evidence="1 2" key="1">
    <citation type="submission" date="2024-01" db="EMBL/GenBank/DDBJ databases">
        <title>A draft genome for the cacao thread blight pathogen Marasmiellus scandens.</title>
        <authorList>
            <person name="Baruah I.K."/>
            <person name="Leung J."/>
            <person name="Bukari Y."/>
            <person name="Amoako-Attah I."/>
            <person name="Meinhardt L.W."/>
            <person name="Bailey B.A."/>
            <person name="Cohen S.P."/>
        </authorList>
    </citation>
    <scope>NUCLEOTIDE SEQUENCE [LARGE SCALE GENOMIC DNA]</scope>
    <source>
        <strain evidence="1 2">GH-19</strain>
    </source>
</reference>
<comment type="caution">
    <text evidence="1">The sequence shown here is derived from an EMBL/GenBank/DDBJ whole genome shotgun (WGS) entry which is preliminary data.</text>
</comment>
<dbReference type="EMBL" id="JBANRG010000001">
    <property type="protein sequence ID" value="KAK7473038.1"/>
    <property type="molecule type" value="Genomic_DNA"/>
</dbReference>
<sequence length="295" mass="34441">MPSESLTELQKLLSNVHFKAFAKELEDTKPQSIQGKKKVFMDRLKEVYTFVEGNILPTRELKTVVPPLQMITYETRKIIYPDLLYNHIPTLLELLYNVELYRLYTVRKAEEAISFDNYYKLEQYDGPGLTKEEIETLEDFQAHGEAARELYIDILKRFCTLDIYHLWTTTGKSIEVLTRLNQHFPMLSADQTERFKQPTPEFLLDLSEKEQEIFRDTGEDCSTFLIESTELAGKRRDKSQTLLQFFQSPEFISKHPPIDLGGITYLTEYYLACVEGQASELERIFPSTFQDLETA</sequence>
<dbReference type="Proteomes" id="UP001498398">
    <property type="component" value="Unassembled WGS sequence"/>
</dbReference>